<dbReference type="SMART" id="SM01049">
    <property type="entry name" value="Cache_2"/>
    <property type="match status" value="1"/>
</dbReference>
<keyword evidence="4 10" id="KW-0812">Transmembrane</keyword>
<dbReference type="InterPro" id="IPR004089">
    <property type="entry name" value="MCPsignal_dom"/>
</dbReference>
<sequence>MKLSFVQKLWLPLILSLLCLAGISIYNAYQTRQMRLEERKADLIHAAEIALSVVKTSGDDAAAGVMPLAEAQKRAMARIRNMRYGEDGYMEIINSQRRVLMHPANAKLDGKDADDYKDPNGVYLFRDIVAVIKRDGKGFTAFSAPKPGATEASPKIAYSVTYRPWDWILMTGLYVDDINAAFRSSLSQSLGILVVLAGALSAVVVLLNRGILRSLGGEPSYAAEIANRIADNDLTAVVKTAPDDRSSLLFSMKRMQEQLTQTIGTIKVSADSIATATHQIAAGNQDLSQRTEEQAASLEETASSMEQLTSTVTQNADNASQANQLAAQAASVAEQGGTVVSRVVDTMEGINASSDRIANIVGIIEGIAFQTNILALNAAVEAARAGEQGRGFAVVASEVRSLAQRSSAASKEIKELIHDSVERVQAGAGHVREAGAKMREITREIRRVTDIMGEITAASQEQSKGIGQVNLAVTQMDEVTQQNAALVEQSAAAASSLESQANDLKASVSMFRLNASCDAGVSGSVAPTQTAAPTRAKTPATAAFKRSAPRPGRVAQTAKAEEWGSF</sequence>
<dbReference type="InterPro" id="IPR051310">
    <property type="entry name" value="MCP_chemotaxis"/>
</dbReference>
<keyword evidence="13" id="KW-1185">Reference proteome</keyword>
<evidence type="ECO:0000256" key="10">
    <source>
        <dbReference type="SAM" id="Phobius"/>
    </source>
</evidence>
<evidence type="ECO:0000256" key="7">
    <source>
        <dbReference type="ARBA" id="ARBA00029447"/>
    </source>
</evidence>
<comment type="similarity">
    <text evidence="7">Belongs to the methyl-accepting chemotaxis (MCP) protein family.</text>
</comment>
<feature type="transmembrane region" description="Helical" evidence="10">
    <location>
        <begin position="12"/>
        <end position="29"/>
    </location>
</feature>
<dbReference type="EMBL" id="VTUZ01000002">
    <property type="protein sequence ID" value="KAA1015113.1"/>
    <property type="molecule type" value="Genomic_DNA"/>
</dbReference>
<keyword evidence="5 10" id="KW-1133">Transmembrane helix</keyword>
<keyword evidence="3" id="KW-0488">Methylation</keyword>
<dbReference type="InterPro" id="IPR004090">
    <property type="entry name" value="Chemotax_Me-accpt_rcpt"/>
</dbReference>
<dbReference type="GO" id="GO:0004888">
    <property type="term" value="F:transmembrane signaling receptor activity"/>
    <property type="evidence" value="ECO:0007669"/>
    <property type="project" value="InterPro"/>
</dbReference>
<evidence type="ECO:0000256" key="2">
    <source>
        <dbReference type="ARBA" id="ARBA00022475"/>
    </source>
</evidence>
<evidence type="ECO:0000256" key="5">
    <source>
        <dbReference type="ARBA" id="ARBA00022989"/>
    </source>
</evidence>
<dbReference type="SUPFAM" id="SSF58104">
    <property type="entry name" value="Methyl-accepting chemotaxis protein (MCP) signaling domain"/>
    <property type="match status" value="1"/>
</dbReference>
<proteinExistence type="inferred from homology"/>
<keyword evidence="2" id="KW-1003">Cell membrane</keyword>
<evidence type="ECO:0000313" key="12">
    <source>
        <dbReference type="EMBL" id="KAA1015113.1"/>
    </source>
</evidence>
<dbReference type="PROSITE" id="PS50111">
    <property type="entry name" value="CHEMOTAXIS_TRANSDUC_2"/>
    <property type="match status" value="1"/>
</dbReference>
<organism evidence="12 13">
    <name type="scientific">Paraburkholderia panacisoli</name>
    <dbReference type="NCBI Taxonomy" id="2603818"/>
    <lineage>
        <taxon>Bacteria</taxon>
        <taxon>Pseudomonadati</taxon>
        <taxon>Pseudomonadota</taxon>
        <taxon>Betaproteobacteria</taxon>
        <taxon>Burkholderiales</taxon>
        <taxon>Burkholderiaceae</taxon>
        <taxon>Paraburkholderia</taxon>
    </lineage>
</organism>
<dbReference type="Gene3D" id="3.30.450.20">
    <property type="entry name" value="PAS domain"/>
    <property type="match status" value="1"/>
</dbReference>
<dbReference type="FunFam" id="1.10.287.950:FF:000001">
    <property type="entry name" value="Methyl-accepting chemotaxis sensory transducer"/>
    <property type="match status" value="1"/>
</dbReference>
<dbReference type="GO" id="GO:0007165">
    <property type="term" value="P:signal transduction"/>
    <property type="evidence" value="ECO:0007669"/>
    <property type="project" value="UniProtKB-KW"/>
</dbReference>
<evidence type="ECO:0000256" key="6">
    <source>
        <dbReference type="ARBA" id="ARBA00023136"/>
    </source>
</evidence>
<keyword evidence="6 10" id="KW-0472">Membrane</keyword>
<dbReference type="Proteomes" id="UP000325273">
    <property type="component" value="Unassembled WGS sequence"/>
</dbReference>
<dbReference type="InterPro" id="IPR033480">
    <property type="entry name" value="sCache_2"/>
</dbReference>
<feature type="transmembrane region" description="Helical" evidence="10">
    <location>
        <begin position="190"/>
        <end position="207"/>
    </location>
</feature>
<dbReference type="PRINTS" id="PR00260">
    <property type="entry name" value="CHEMTRNSDUCR"/>
</dbReference>
<name>A0A5B0HJW8_9BURK</name>
<comment type="subcellular location">
    <subcellularLocation>
        <location evidence="1">Cell membrane</location>
        <topology evidence="1">Multi-pass membrane protein</topology>
    </subcellularLocation>
</comment>
<keyword evidence="8" id="KW-0807">Transducer</keyword>
<dbReference type="GO" id="GO:0005886">
    <property type="term" value="C:plasma membrane"/>
    <property type="evidence" value="ECO:0007669"/>
    <property type="project" value="UniProtKB-SubCell"/>
</dbReference>
<dbReference type="SMART" id="SM00283">
    <property type="entry name" value="MA"/>
    <property type="match status" value="1"/>
</dbReference>
<accession>A0A5B0HJW8</accession>
<dbReference type="Pfam" id="PF17200">
    <property type="entry name" value="sCache_2"/>
    <property type="match status" value="1"/>
</dbReference>
<feature type="region of interest" description="Disordered" evidence="9">
    <location>
        <begin position="525"/>
        <end position="566"/>
    </location>
</feature>
<feature type="domain" description="Methyl-accepting transducer" evidence="11">
    <location>
        <begin position="269"/>
        <end position="498"/>
    </location>
</feature>
<dbReference type="CDD" id="cd17529">
    <property type="entry name" value="HAMP_I"/>
    <property type="match status" value="1"/>
</dbReference>
<gene>
    <name evidence="12" type="ORF">FVF58_04100</name>
</gene>
<dbReference type="PANTHER" id="PTHR43531:SF14">
    <property type="entry name" value="METHYL-ACCEPTING CHEMOTAXIS PROTEIN I-RELATED"/>
    <property type="match status" value="1"/>
</dbReference>
<comment type="caution">
    <text evidence="12">The sequence shown here is derived from an EMBL/GenBank/DDBJ whole genome shotgun (WGS) entry which is preliminary data.</text>
</comment>
<reference evidence="12 13" key="1">
    <citation type="submission" date="2019-08" db="EMBL/GenBank/DDBJ databases">
        <title>Paraburkholderia sp. DCY113.</title>
        <authorList>
            <person name="Kang J."/>
        </authorList>
    </citation>
    <scope>NUCLEOTIDE SEQUENCE [LARGE SCALE GENOMIC DNA]</scope>
    <source>
        <strain evidence="12 13">DCY113</strain>
    </source>
</reference>
<evidence type="ECO:0000256" key="8">
    <source>
        <dbReference type="PROSITE-ProRule" id="PRU00284"/>
    </source>
</evidence>
<evidence type="ECO:0000313" key="13">
    <source>
        <dbReference type="Proteomes" id="UP000325273"/>
    </source>
</evidence>
<dbReference type="RefSeq" id="WP_149668641.1">
    <property type="nucleotide sequence ID" value="NZ_VTUZ01000002.1"/>
</dbReference>
<evidence type="ECO:0000256" key="4">
    <source>
        <dbReference type="ARBA" id="ARBA00022692"/>
    </source>
</evidence>
<evidence type="ECO:0000259" key="11">
    <source>
        <dbReference type="PROSITE" id="PS50111"/>
    </source>
</evidence>
<feature type="compositionally biased region" description="Low complexity" evidence="9">
    <location>
        <begin position="526"/>
        <end position="543"/>
    </location>
</feature>
<evidence type="ECO:0000256" key="9">
    <source>
        <dbReference type="SAM" id="MobiDB-lite"/>
    </source>
</evidence>
<dbReference type="Pfam" id="PF00015">
    <property type="entry name" value="MCPsignal"/>
    <property type="match status" value="1"/>
</dbReference>
<dbReference type="Gene3D" id="1.10.287.950">
    <property type="entry name" value="Methyl-accepting chemotaxis protein"/>
    <property type="match status" value="1"/>
</dbReference>
<dbReference type="PANTHER" id="PTHR43531">
    <property type="entry name" value="PROTEIN ICFG"/>
    <property type="match status" value="1"/>
</dbReference>
<dbReference type="GO" id="GO:0006935">
    <property type="term" value="P:chemotaxis"/>
    <property type="evidence" value="ECO:0007669"/>
    <property type="project" value="InterPro"/>
</dbReference>
<evidence type="ECO:0000256" key="3">
    <source>
        <dbReference type="ARBA" id="ARBA00022481"/>
    </source>
</evidence>
<dbReference type="AlphaFoldDB" id="A0A5B0HJW8"/>
<evidence type="ECO:0000256" key="1">
    <source>
        <dbReference type="ARBA" id="ARBA00004651"/>
    </source>
</evidence>
<protein>
    <submittedName>
        <fullName evidence="12">Methyl-accepting chemotaxis protein</fullName>
    </submittedName>
</protein>
<dbReference type="CDD" id="cd11386">
    <property type="entry name" value="MCP_signal"/>
    <property type="match status" value="1"/>
</dbReference>